<sequence length="32" mass="3768">MWNLLLKLSNLNKLLLMHRANGNEEELVEQCT</sequence>
<comment type="caution">
    <text evidence="1">The sequence shown here is derived from an EMBL/GenBank/DDBJ whole genome shotgun (WGS) entry which is preliminary data.</text>
</comment>
<name>A0AAV0S550_9ROSI</name>
<keyword evidence="2" id="KW-1185">Reference proteome</keyword>
<reference evidence="1" key="1">
    <citation type="submission" date="2022-08" db="EMBL/GenBank/DDBJ databases">
        <authorList>
            <person name="Gutierrez-Valencia J."/>
        </authorList>
    </citation>
    <scope>NUCLEOTIDE SEQUENCE</scope>
</reference>
<proteinExistence type="predicted"/>
<evidence type="ECO:0000313" key="2">
    <source>
        <dbReference type="Proteomes" id="UP001154282"/>
    </source>
</evidence>
<gene>
    <name evidence="1" type="ORF">LITE_LOCUS51463</name>
</gene>
<accession>A0AAV0S550</accession>
<dbReference type="EMBL" id="CAMGYJ010000011">
    <property type="protein sequence ID" value="CAI0627935.1"/>
    <property type="molecule type" value="Genomic_DNA"/>
</dbReference>
<dbReference type="Proteomes" id="UP001154282">
    <property type="component" value="Unassembled WGS sequence"/>
</dbReference>
<dbReference type="AlphaFoldDB" id="A0AAV0S550"/>
<protein>
    <submittedName>
        <fullName evidence="1">Uncharacterized protein</fullName>
    </submittedName>
</protein>
<evidence type="ECO:0000313" key="1">
    <source>
        <dbReference type="EMBL" id="CAI0627935.1"/>
    </source>
</evidence>
<organism evidence="1 2">
    <name type="scientific">Linum tenue</name>
    <dbReference type="NCBI Taxonomy" id="586396"/>
    <lineage>
        <taxon>Eukaryota</taxon>
        <taxon>Viridiplantae</taxon>
        <taxon>Streptophyta</taxon>
        <taxon>Embryophyta</taxon>
        <taxon>Tracheophyta</taxon>
        <taxon>Spermatophyta</taxon>
        <taxon>Magnoliopsida</taxon>
        <taxon>eudicotyledons</taxon>
        <taxon>Gunneridae</taxon>
        <taxon>Pentapetalae</taxon>
        <taxon>rosids</taxon>
        <taxon>fabids</taxon>
        <taxon>Malpighiales</taxon>
        <taxon>Linaceae</taxon>
        <taxon>Linum</taxon>
    </lineage>
</organism>